<dbReference type="RefSeq" id="XP_005818090.1">
    <property type="nucleotide sequence ID" value="XM_005818033.1"/>
</dbReference>
<dbReference type="EnsemblProtists" id="EKX31110">
    <property type="protein sequence ID" value="EKX31110"/>
    <property type="gene ID" value="GUITHDRAFT_122685"/>
</dbReference>
<accession>L1I5H3</accession>
<dbReference type="EMBL" id="JH993357">
    <property type="protein sequence ID" value="EKX31110.1"/>
    <property type="molecule type" value="Genomic_DNA"/>
</dbReference>
<dbReference type="AlphaFoldDB" id="L1I5H3"/>
<dbReference type="Proteomes" id="UP000011087">
    <property type="component" value="Unassembled WGS sequence"/>
</dbReference>
<organism evidence="1">
    <name type="scientific">Guillardia theta (strain CCMP2712)</name>
    <name type="common">Cryptophyte</name>
    <dbReference type="NCBI Taxonomy" id="905079"/>
    <lineage>
        <taxon>Eukaryota</taxon>
        <taxon>Cryptophyceae</taxon>
        <taxon>Pyrenomonadales</taxon>
        <taxon>Geminigeraceae</taxon>
        <taxon>Guillardia</taxon>
    </lineage>
</organism>
<dbReference type="HOGENOM" id="CLU_2532271_0_0_1"/>
<proteinExistence type="predicted"/>
<protein>
    <submittedName>
        <fullName evidence="1 2">Uncharacterized protein</fullName>
    </submittedName>
</protein>
<dbReference type="KEGG" id="gtt:GUITHDRAFT_122685"/>
<reference evidence="3" key="2">
    <citation type="submission" date="2012-11" db="EMBL/GenBank/DDBJ databases">
        <authorList>
            <person name="Kuo A."/>
            <person name="Curtis B.A."/>
            <person name="Tanifuji G."/>
            <person name="Burki F."/>
            <person name="Gruber A."/>
            <person name="Irimia M."/>
            <person name="Maruyama S."/>
            <person name="Arias M.C."/>
            <person name="Ball S.G."/>
            <person name="Gile G.H."/>
            <person name="Hirakawa Y."/>
            <person name="Hopkins J.F."/>
            <person name="Rensing S.A."/>
            <person name="Schmutz J."/>
            <person name="Symeonidi A."/>
            <person name="Elias M."/>
            <person name="Eveleigh R.J."/>
            <person name="Herman E.K."/>
            <person name="Klute M.J."/>
            <person name="Nakayama T."/>
            <person name="Obornik M."/>
            <person name="Reyes-Prieto A."/>
            <person name="Armbrust E.V."/>
            <person name="Aves S.J."/>
            <person name="Beiko R.G."/>
            <person name="Coutinho P."/>
            <person name="Dacks J.B."/>
            <person name="Durnford D.G."/>
            <person name="Fast N.M."/>
            <person name="Green B.R."/>
            <person name="Grisdale C."/>
            <person name="Hempe F."/>
            <person name="Henrissat B."/>
            <person name="Hoppner M.P."/>
            <person name="Ishida K.-I."/>
            <person name="Kim E."/>
            <person name="Koreny L."/>
            <person name="Kroth P.G."/>
            <person name="Liu Y."/>
            <person name="Malik S.-B."/>
            <person name="Maier U.G."/>
            <person name="McRose D."/>
            <person name="Mock T."/>
            <person name="Neilson J.A."/>
            <person name="Onodera N.T."/>
            <person name="Poole A.M."/>
            <person name="Pritham E.J."/>
            <person name="Richards T.A."/>
            <person name="Rocap G."/>
            <person name="Roy S.W."/>
            <person name="Sarai C."/>
            <person name="Schaack S."/>
            <person name="Shirato S."/>
            <person name="Slamovits C.H."/>
            <person name="Spencer D.F."/>
            <person name="Suzuki S."/>
            <person name="Worden A.Z."/>
            <person name="Zauner S."/>
            <person name="Barry K."/>
            <person name="Bell C."/>
            <person name="Bharti A.K."/>
            <person name="Crow J.A."/>
            <person name="Grimwood J."/>
            <person name="Kramer R."/>
            <person name="Lindquist E."/>
            <person name="Lucas S."/>
            <person name="Salamov A."/>
            <person name="McFadden G.I."/>
            <person name="Lane C.E."/>
            <person name="Keeling P.J."/>
            <person name="Gray M.W."/>
            <person name="Grigoriev I.V."/>
            <person name="Archibald J.M."/>
        </authorList>
    </citation>
    <scope>NUCLEOTIDE SEQUENCE</scope>
    <source>
        <strain evidence="3">CCMP2712</strain>
    </source>
</reference>
<gene>
    <name evidence="1" type="ORF">GUITHDRAFT_122685</name>
</gene>
<reference evidence="2" key="3">
    <citation type="submission" date="2015-06" db="UniProtKB">
        <authorList>
            <consortium name="EnsemblProtists"/>
        </authorList>
    </citation>
    <scope>IDENTIFICATION</scope>
</reference>
<sequence>MFVFGIVYTYYKRIYLPSRRASANGINGEEQQVTDEGIPVAISLTPMPQYPDVNGDDQSVLANVLELNPQQAHAYCGLDPPNKT</sequence>
<reference evidence="1 3" key="1">
    <citation type="journal article" date="2012" name="Nature">
        <title>Algal genomes reveal evolutionary mosaicism and the fate of nucleomorphs.</title>
        <authorList>
            <consortium name="DOE Joint Genome Institute"/>
            <person name="Curtis B.A."/>
            <person name="Tanifuji G."/>
            <person name="Burki F."/>
            <person name="Gruber A."/>
            <person name="Irimia M."/>
            <person name="Maruyama S."/>
            <person name="Arias M.C."/>
            <person name="Ball S.G."/>
            <person name="Gile G.H."/>
            <person name="Hirakawa Y."/>
            <person name="Hopkins J.F."/>
            <person name="Kuo A."/>
            <person name="Rensing S.A."/>
            <person name="Schmutz J."/>
            <person name="Symeonidi A."/>
            <person name="Elias M."/>
            <person name="Eveleigh R.J."/>
            <person name="Herman E.K."/>
            <person name="Klute M.J."/>
            <person name="Nakayama T."/>
            <person name="Obornik M."/>
            <person name="Reyes-Prieto A."/>
            <person name="Armbrust E.V."/>
            <person name="Aves S.J."/>
            <person name="Beiko R.G."/>
            <person name="Coutinho P."/>
            <person name="Dacks J.B."/>
            <person name="Durnford D.G."/>
            <person name="Fast N.M."/>
            <person name="Green B.R."/>
            <person name="Grisdale C.J."/>
            <person name="Hempel F."/>
            <person name="Henrissat B."/>
            <person name="Hoppner M.P."/>
            <person name="Ishida K."/>
            <person name="Kim E."/>
            <person name="Koreny L."/>
            <person name="Kroth P.G."/>
            <person name="Liu Y."/>
            <person name="Malik S.B."/>
            <person name="Maier U.G."/>
            <person name="McRose D."/>
            <person name="Mock T."/>
            <person name="Neilson J.A."/>
            <person name="Onodera N.T."/>
            <person name="Poole A.M."/>
            <person name="Pritham E.J."/>
            <person name="Richards T.A."/>
            <person name="Rocap G."/>
            <person name="Roy S.W."/>
            <person name="Sarai C."/>
            <person name="Schaack S."/>
            <person name="Shirato S."/>
            <person name="Slamovits C.H."/>
            <person name="Spencer D.F."/>
            <person name="Suzuki S."/>
            <person name="Worden A.Z."/>
            <person name="Zauner S."/>
            <person name="Barry K."/>
            <person name="Bell C."/>
            <person name="Bharti A.K."/>
            <person name="Crow J.A."/>
            <person name="Grimwood J."/>
            <person name="Kramer R."/>
            <person name="Lindquist E."/>
            <person name="Lucas S."/>
            <person name="Salamov A."/>
            <person name="McFadden G.I."/>
            <person name="Lane C.E."/>
            <person name="Keeling P.J."/>
            <person name="Gray M.W."/>
            <person name="Grigoriev I.V."/>
            <person name="Archibald J.M."/>
        </authorList>
    </citation>
    <scope>NUCLEOTIDE SEQUENCE</scope>
    <source>
        <strain evidence="1 3">CCMP2712</strain>
    </source>
</reference>
<dbReference type="GeneID" id="17287830"/>
<evidence type="ECO:0000313" key="3">
    <source>
        <dbReference type="Proteomes" id="UP000011087"/>
    </source>
</evidence>
<evidence type="ECO:0000313" key="1">
    <source>
        <dbReference type="EMBL" id="EKX31110.1"/>
    </source>
</evidence>
<dbReference type="PaxDb" id="55529-EKX31110"/>
<keyword evidence="3" id="KW-1185">Reference proteome</keyword>
<name>L1I5H3_GUITC</name>
<evidence type="ECO:0000313" key="2">
    <source>
        <dbReference type="EnsemblProtists" id="EKX31110"/>
    </source>
</evidence>